<dbReference type="PANTHER" id="PTHR37984">
    <property type="entry name" value="PROTEIN CBG26694"/>
    <property type="match status" value="1"/>
</dbReference>
<dbReference type="Proteomes" id="UP000001038">
    <property type="component" value="Chromosome 9"/>
</dbReference>
<feature type="coiled-coil region" evidence="3">
    <location>
        <begin position="351"/>
        <end position="378"/>
    </location>
</feature>
<dbReference type="Gene3D" id="2.40.70.10">
    <property type="entry name" value="Acid Proteases"/>
    <property type="match status" value="1"/>
</dbReference>
<dbReference type="FunFam" id="3.10.20.370:FF:000001">
    <property type="entry name" value="Retrovirus-related Pol polyprotein from transposon 17.6-like protein"/>
    <property type="match status" value="1"/>
</dbReference>
<sequence>MCNSRRQQDNHKVQQINKAEAGDQESFIGSIQAEKQEHSVSQMNAEGAKKEKWHESLIVNEKVLRVRLDTGADCNVISMKDLRKLRVDKKVSRSYSKLVAYLGQKIQTKGKIMLKCQYKDKNYDIEFEVIKNKAPAILGGESCEEMGIVKRLHVLETESDILNEYEDLFTGLGCLPGLYHIKTDPDVCPVIHAPRKVPVALKDKIETELKRMESLGVITKQTEPTEWVNSMVTVTKPNKVRICIDPQDLNAAIKREHYPLRTIEEVVAEMPNAKYFSVLDANHGFWQIQLDEESSHLCTFNTPFGRYRFKRLPFGISSAPEVFQRCIARHLEGLEGVVNVIDDILVWGENIEQHDRRLRQLLDRIRKINLKLNKSKCKIRMTEITYIGHVLSEQGLKPDPEKVQAIQNMPAPEDKAALQRFTGLLQYLSKFIPNLSDISAPLRKLEGSVEWHWETEQQQSFEKLKTLVSQAPVLKYYDVNKPVTLSVDASSEGLGAVLLQEGQPVAYGSRALTDCQKRYAQIEKELLAIVFGCEKFHQYLYGRHVHVESDHKPLEVIQSHSSVLQLDCKECS</sequence>
<dbReference type="PANTHER" id="PTHR37984:SF8">
    <property type="entry name" value="CCHC-TYPE DOMAIN-CONTAINING PROTEIN"/>
    <property type="match status" value="1"/>
</dbReference>
<feature type="domain" description="Reverse transcriptase" evidence="4">
    <location>
        <begin position="215"/>
        <end position="391"/>
    </location>
</feature>
<evidence type="ECO:0000259" key="4">
    <source>
        <dbReference type="PROSITE" id="PS50878"/>
    </source>
</evidence>
<organism evidence="5 6">
    <name type="scientific">Oryzias latipes</name>
    <name type="common">Japanese rice fish</name>
    <name type="synonym">Japanese killifish</name>
    <dbReference type="NCBI Taxonomy" id="8090"/>
    <lineage>
        <taxon>Eukaryota</taxon>
        <taxon>Metazoa</taxon>
        <taxon>Chordata</taxon>
        <taxon>Craniata</taxon>
        <taxon>Vertebrata</taxon>
        <taxon>Euteleostomi</taxon>
        <taxon>Actinopterygii</taxon>
        <taxon>Neopterygii</taxon>
        <taxon>Teleostei</taxon>
        <taxon>Neoteleostei</taxon>
        <taxon>Acanthomorphata</taxon>
        <taxon>Ovalentaria</taxon>
        <taxon>Atherinomorphae</taxon>
        <taxon>Beloniformes</taxon>
        <taxon>Adrianichthyidae</taxon>
        <taxon>Oryziinae</taxon>
        <taxon>Oryzias</taxon>
    </lineage>
</organism>
<reference evidence="5 6" key="1">
    <citation type="journal article" date="2007" name="Nature">
        <title>The medaka draft genome and insights into vertebrate genome evolution.</title>
        <authorList>
            <person name="Kasahara M."/>
            <person name="Naruse K."/>
            <person name="Sasaki S."/>
            <person name="Nakatani Y."/>
            <person name="Qu W."/>
            <person name="Ahsan B."/>
            <person name="Yamada T."/>
            <person name="Nagayasu Y."/>
            <person name="Doi K."/>
            <person name="Kasai Y."/>
            <person name="Jindo T."/>
            <person name="Kobayashi D."/>
            <person name="Shimada A."/>
            <person name="Toyoda A."/>
            <person name="Kuroki Y."/>
            <person name="Fujiyama A."/>
            <person name="Sasaki T."/>
            <person name="Shimizu A."/>
            <person name="Asakawa S."/>
            <person name="Shimizu N."/>
            <person name="Hashimoto S."/>
            <person name="Yang J."/>
            <person name="Lee Y."/>
            <person name="Matsushima K."/>
            <person name="Sugano S."/>
            <person name="Sakaizumi M."/>
            <person name="Narita T."/>
            <person name="Ohishi K."/>
            <person name="Haga S."/>
            <person name="Ohta F."/>
            <person name="Nomoto H."/>
            <person name="Nogata K."/>
            <person name="Morishita T."/>
            <person name="Endo T."/>
            <person name="Shin-I T."/>
            <person name="Takeda H."/>
            <person name="Morishita S."/>
            <person name="Kohara Y."/>
        </authorList>
    </citation>
    <scope>NUCLEOTIDE SEQUENCE [LARGE SCALE GENOMIC DNA]</scope>
    <source>
        <strain evidence="5 6">Hd-rR</strain>
    </source>
</reference>
<dbReference type="Gene3D" id="3.30.70.270">
    <property type="match status" value="2"/>
</dbReference>
<name>A0A3B3I1J2_ORYLA</name>
<dbReference type="InterPro" id="IPR043128">
    <property type="entry name" value="Rev_trsase/Diguanyl_cyclase"/>
</dbReference>
<dbReference type="GeneTree" id="ENSGT01140000282569"/>
<dbReference type="CDD" id="cd05481">
    <property type="entry name" value="retropepsin_like_LTR_1"/>
    <property type="match status" value="1"/>
</dbReference>
<dbReference type="Pfam" id="PF00078">
    <property type="entry name" value="RVT_1"/>
    <property type="match status" value="1"/>
</dbReference>
<dbReference type="InterPro" id="IPR000477">
    <property type="entry name" value="RT_dom"/>
</dbReference>
<reference evidence="5" key="2">
    <citation type="submission" date="2025-08" db="UniProtKB">
        <authorList>
            <consortium name="Ensembl"/>
        </authorList>
    </citation>
    <scope>IDENTIFICATION</scope>
    <source>
        <strain evidence="5">Hd-rR</strain>
    </source>
</reference>
<accession>A0A3B3I1J2</accession>
<dbReference type="InterPro" id="IPR041577">
    <property type="entry name" value="RT_RNaseH_2"/>
</dbReference>
<dbReference type="Bgee" id="ENSORLG00000027443">
    <property type="expression patterns" value="Expressed in blastula and 3 other cell types or tissues"/>
</dbReference>
<dbReference type="InterPro" id="IPR021109">
    <property type="entry name" value="Peptidase_aspartic_dom_sf"/>
</dbReference>
<dbReference type="CDD" id="cd01647">
    <property type="entry name" value="RT_LTR"/>
    <property type="match status" value="1"/>
</dbReference>
<keyword evidence="3" id="KW-0175">Coiled coil</keyword>
<dbReference type="AlphaFoldDB" id="A0A3B3I1J2"/>
<dbReference type="SUPFAM" id="SSF50630">
    <property type="entry name" value="Acid proteases"/>
    <property type="match status" value="1"/>
</dbReference>
<comment type="similarity">
    <text evidence="1">Belongs to the beta type-B retroviral polymerase family. HERV class-II K(HML-2) pol subfamily.</text>
</comment>
<dbReference type="PROSITE" id="PS50878">
    <property type="entry name" value="RT_POL"/>
    <property type="match status" value="1"/>
</dbReference>
<dbReference type="InParanoid" id="A0A3B3I1J2"/>
<protein>
    <recommendedName>
        <fullName evidence="2">ribonuclease H</fullName>
        <ecNumber evidence="2">3.1.26.4</ecNumber>
    </recommendedName>
</protein>
<evidence type="ECO:0000256" key="3">
    <source>
        <dbReference type="SAM" id="Coils"/>
    </source>
</evidence>
<reference evidence="5" key="3">
    <citation type="submission" date="2025-09" db="UniProtKB">
        <authorList>
            <consortium name="Ensembl"/>
        </authorList>
    </citation>
    <scope>IDENTIFICATION</scope>
    <source>
        <strain evidence="5">Hd-rR</strain>
    </source>
</reference>
<keyword evidence="6" id="KW-1185">Reference proteome</keyword>
<evidence type="ECO:0000256" key="2">
    <source>
        <dbReference type="ARBA" id="ARBA00012180"/>
    </source>
</evidence>
<dbReference type="FunFam" id="3.30.70.270:FF:000026">
    <property type="entry name" value="Transposon Ty3-G Gag-Pol polyprotein"/>
    <property type="match status" value="1"/>
</dbReference>
<evidence type="ECO:0000313" key="5">
    <source>
        <dbReference type="Ensembl" id="ENSORLP00000037614.1"/>
    </source>
</evidence>
<dbReference type="EC" id="3.1.26.4" evidence="2"/>
<proteinExistence type="inferred from homology"/>
<dbReference type="Gene3D" id="3.10.10.10">
    <property type="entry name" value="HIV Type 1 Reverse Transcriptase, subunit A, domain 1"/>
    <property type="match status" value="1"/>
</dbReference>
<dbReference type="Pfam" id="PF17919">
    <property type="entry name" value="RT_RNaseH_2"/>
    <property type="match status" value="1"/>
</dbReference>
<dbReference type="InterPro" id="IPR043502">
    <property type="entry name" value="DNA/RNA_pol_sf"/>
</dbReference>
<dbReference type="CDD" id="cd09274">
    <property type="entry name" value="RNase_HI_RT_Ty3"/>
    <property type="match status" value="1"/>
</dbReference>
<dbReference type="SUPFAM" id="SSF56672">
    <property type="entry name" value="DNA/RNA polymerases"/>
    <property type="match status" value="1"/>
</dbReference>
<dbReference type="Ensembl" id="ENSORLT00000037270.1">
    <property type="protein sequence ID" value="ENSORLP00000037614.1"/>
    <property type="gene ID" value="ENSORLG00000027443.1"/>
</dbReference>
<evidence type="ECO:0000313" key="6">
    <source>
        <dbReference type="Proteomes" id="UP000001038"/>
    </source>
</evidence>
<evidence type="ECO:0000256" key="1">
    <source>
        <dbReference type="ARBA" id="ARBA00010879"/>
    </source>
</evidence>
<dbReference type="InterPro" id="IPR050951">
    <property type="entry name" value="Retrovirus_Pol_polyprotein"/>
</dbReference>
<dbReference type="GO" id="GO:0004523">
    <property type="term" value="F:RNA-DNA hybrid ribonuclease activity"/>
    <property type="evidence" value="ECO:0007669"/>
    <property type="project" value="UniProtKB-EC"/>
</dbReference>
<dbReference type="STRING" id="8090.ENSORLP00000037614"/>